<feature type="domain" description="TATA box binding protein associated factor (TAF) histone-like fold" evidence="7">
    <location>
        <begin position="2"/>
        <end position="68"/>
    </location>
</feature>
<dbReference type="KEGG" id="dfa:DFA_01974"/>
<protein>
    <submittedName>
        <fullName evidence="8">TATA-binding protein-associated-factor</fullName>
    </submittedName>
</protein>
<keyword evidence="4" id="KW-0804">Transcription</keyword>
<dbReference type="GO" id="GO:0000124">
    <property type="term" value="C:SAGA complex"/>
    <property type="evidence" value="ECO:0007669"/>
    <property type="project" value="InterPro"/>
</dbReference>
<feature type="region of interest" description="Disordered" evidence="6">
    <location>
        <begin position="150"/>
        <end position="195"/>
    </location>
</feature>
<gene>
    <name evidence="8" type="primary">taf6</name>
    <name evidence="8" type="ORF">DFA_01974</name>
</gene>
<dbReference type="RefSeq" id="XP_004359935.1">
    <property type="nucleotide sequence ID" value="XM_004359878.1"/>
</dbReference>
<feature type="compositionally biased region" description="Polar residues" evidence="6">
    <location>
        <begin position="186"/>
        <end position="195"/>
    </location>
</feature>
<keyword evidence="9" id="KW-1185">Reference proteome</keyword>
<evidence type="ECO:0000256" key="6">
    <source>
        <dbReference type="SAM" id="MobiDB-lite"/>
    </source>
</evidence>
<dbReference type="OMA" id="YFVQFIA"/>
<comment type="subcellular location">
    <subcellularLocation>
        <location evidence="1">Nucleus</location>
    </subcellularLocation>
</comment>
<dbReference type="GO" id="GO:0046982">
    <property type="term" value="F:protein heterodimerization activity"/>
    <property type="evidence" value="ECO:0007669"/>
    <property type="project" value="InterPro"/>
</dbReference>
<dbReference type="InterPro" id="IPR009072">
    <property type="entry name" value="Histone-fold"/>
</dbReference>
<dbReference type="STRING" id="1054147.F4PR27"/>
<evidence type="ECO:0000256" key="4">
    <source>
        <dbReference type="ARBA" id="ARBA00023163"/>
    </source>
</evidence>
<dbReference type="InterPro" id="IPR037796">
    <property type="entry name" value="TAF6"/>
</dbReference>
<evidence type="ECO:0000256" key="2">
    <source>
        <dbReference type="ARBA" id="ARBA00007688"/>
    </source>
</evidence>
<dbReference type="PANTHER" id="PTHR10221">
    <property type="entry name" value="TRANSCRIPTION INITIATION FACTOR TFIID SUBUNIT 6"/>
    <property type="match status" value="1"/>
</dbReference>
<dbReference type="Pfam" id="PF02969">
    <property type="entry name" value="TAF"/>
    <property type="match status" value="1"/>
</dbReference>
<dbReference type="OrthoDB" id="361039at2759"/>
<evidence type="ECO:0000256" key="5">
    <source>
        <dbReference type="ARBA" id="ARBA00023242"/>
    </source>
</evidence>
<accession>F4PR27</accession>
<dbReference type="GO" id="GO:0005669">
    <property type="term" value="C:transcription factor TFIID complex"/>
    <property type="evidence" value="ECO:0007669"/>
    <property type="project" value="InterPro"/>
</dbReference>
<proteinExistence type="inferred from homology"/>
<dbReference type="InterPro" id="IPR004823">
    <property type="entry name" value="TAF_TATA-bd_Histone-like_dom"/>
</dbReference>
<dbReference type="SMART" id="SM00803">
    <property type="entry name" value="TAF"/>
    <property type="match status" value="1"/>
</dbReference>
<dbReference type="Gene3D" id="1.10.20.10">
    <property type="entry name" value="Histone, subunit A"/>
    <property type="match status" value="1"/>
</dbReference>
<dbReference type="CDD" id="cd08050">
    <property type="entry name" value="TAF6C"/>
    <property type="match status" value="1"/>
</dbReference>
<dbReference type="Proteomes" id="UP000007797">
    <property type="component" value="Unassembled WGS sequence"/>
</dbReference>
<reference evidence="9" key="1">
    <citation type="journal article" date="2011" name="Genome Res.">
        <title>Phylogeny-wide analysis of social amoeba genomes highlights ancient origins for complex intercellular communication.</title>
        <authorList>
            <person name="Heidel A.J."/>
            <person name="Lawal H.M."/>
            <person name="Felder M."/>
            <person name="Schilde C."/>
            <person name="Helps N.R."/>
            <person name="Tunggal B."/>
            <person name="Rivero F."/>
            <person name="John U."/>
            <person name="Schleicher M."/>
            <person name="Eichinger L."/>
            <person name="Platzer M."/>
            <person name="Noegel A.A."/>
            <person name="Schaap P."/>
            <person name="Gloeckner G."/>
        </authorList>
    </citation>
    <scope>NUCLEOTIDE SEQUENCE [LARGE SCALE GENOMIC DNA]</scope>
    <source>
        <strain evidence="9">SH3</strain>
    </source>
</reference>
<comment type="similarity">
    <text evidence="2">Belongs to the TAF6 family.</text>
</comment>
<keyword evidence="5" id="KW-0539">Nucleus</keyword>
<organism evidence="8 9">
    <name type="scientific">Cavenderia fasciculata</name>
    <name type="common">Slime mold</name>
    <name type="synonym">Dictyostelium fasciculatum</name>
    <dbReference type="NCBI Taxonomy" id="261658"/>
    <lineage>
        <taxon>Eukaryota</taxon>
        <taxon>Amoebozoa</taxon>
        <taxon>Evosea</taxon>
        <taxon>Eumycetozoa</taxon>
        <taxon>Dictyostelia</taxon>
        <taxon>Acytosteliales</taxon>
        <taxon>Cavenderiaceae</taxon>
        <taxon>Cavenderia</taxon>
    </lineage>
</organism>
<evidence type="ECO:0000256" key="3">
    <source>
        <dbReference type="ARBA" id="ARBA00023015"/>
    </source>
</evidence>
<feature type="compositionally biased region" description="Low complexity" evidence="6">
    <location>
        <begin position="150"/>
        <end position="167"/>
    </location>
</feature>
<dbReference type="InterPro" id="IPR046344">
    <property type="entry name" value="TAF6_C_sf"/>
</dbReference>
<evidence type="ECO:0000313" key="8">
    <source>
        <dbReference type="EMBL" id="EGG22084.1"/>
    </source>
</evidence>
<dbReference type="CDD" id="cd22931">
    <property type="entry name" value="HFD_TAF6"/>
    <property type="match status" value="1"/>
</dbReference>
<dbReference type="GO" id="GO:0003713">
    <property type="term" value="F:transcription coactivator activity"/>
    <property type="evidence" value="ECO:0007669"/>
    <property type="project" value="TreeGrafter"/>
</dbReference>
<dbReference type="EMBL" id="GL883010">
    <property type="protein sequence ID" value="EGG22084.1"/>
    <property type="molecule type" value="Genomic_DNA"/>
</dbReference>
<dbReference type="InterPro" id="IPR011442">
    <property type="entry name" value="TAF6_C"/>
</dbReference>
<dbReference type="PANTHER" id="PTHR10221:SF9">
    <property type="entry name" value="TRANSCRIPTION INITIATION FACTOR TFIID SUBUNIT 6"/>
    <property type="match status" value="1"/>
</dbReference>
<name>F4PR27_CACFS</name>
<dbReference type="GO" id="GO:0046695">
    <property type="term" value="C:SLIK (SAGA-like) complex"/>
    <property type="evidence" value="ECO:0007669"/>
    <property type="project" value="InterPro"/>
</dbReference>
<evidence type="ECO:0000259" key="7">
    <source>
        <dbReference type="SMART" id="SM00803"/>
    </source>
</evidence>
<dbReference type="Gene3D" id="1.25.40.770">
    <property type="entry name" value="TAF6, C-terminal HEAT repeat domain"/>
    <property type="match status" value="1"/>
</dbReference>
<evidence type="ECO:0000313" key="9">
    <source>
        <dbReference type="Proteomes" id="UP000007797"/>
    </source>
</evidence>
<dbReference type="SUPFAM" id="SSF47113">
    <property type="entry name" value="Histone-fold"/>
    <property type="match status" value="1"/>
</dbReference>
<dbReference type="SUPFAM" id="SSF48371">
    <property type="entry name" value="ARM repeat"/>
    <property type="match status" value="1"/>
</dbReference>
<sequence length="462" mass="52098">MSVLPKETIKIIAECVGISNLSDEISNQLASDVEYRIREIVQESIKFMKHSKREYLSTDDINDALKLRNIEVLYGYSNCEPHKFSKVQSPTQAIYYIHDRELNFQDIISQPLPKCPREPSIAAHWLAIEGVQPLIPQNPSAAVIAAAHKASSSSSSSSSSTNNSNDQSTKKMKLDDQSQPQSQQPTNTAESTTFTGDTAIVKPQVKHVLAKEMQMFYEKVVSSVNDLPNHTLFEGVVESLRTDSSLNQLLPYFTNFISLQVTQNLTNLELLMRLMRMCRAILESTHLHAELYLHQMMPSMMTCLLGRKLCQSANENHWKLRDYVADILVLVCKKYGDSYGSLQGRITRTLLQALHDTSKSLPTHYGAIVALSALEPELNNPSNQTKSLEVDRVVNALIKSIGKYLSWLSQGENVLTILDINKDTIPKQFDSISITQTLQNHHIFKEIFDIFGEKILVFIKEI</sequence>
<evidence type="ECO:0000256" key="1">
    <source>
        <dbReference type="ARBA" id="ARBA00004123"/>
    </source>
</evidence>
<dbReference type="InterPro" id="IPR016024">
    <property type="entry name" value="ARM-type_fold"/>
</dbReference>
<dbReference type="GO" id="GO:0051123">
    <property type="term" value="P:RNA polymerase II preinitiation complex assembly"/>
    <property type="evidence" value="ECO:0007669"/>
    <property type="project" value="TreeGrafter"/>
</dbReference>
<dbReference type="FunFam" id="1.25.40.770:FF:000001">
    <property type="entry name" value="Transcription initiation factor TFIID subunit 6"/>
    <property type="match status" value="1"/>
</dbReference>
<dbReference type="GO" id="GO:0016251">
    <property type="term" value="F:RNA polymerase II general transcription initiation factor activity"/>
    <property type="evidence" value="ECO:0007669"/>
    <property type="project" value="InterPro"/>
</dbReference>
<dbReference type="AlphaFoldDB" id="F4PR27"/>
<dbReference type="GeneID" id="14873348"/>
<keyword evidence="3" id="KW-0805">Transcription regulation</keyword>
<dbReference type="Pfam" id="PF07571">
    <property type="entry name" value="TAF6_C"/>
    <property type="match status" value="1"/>
</dbReference>